<keyword evidence="1" id="KW-0472">Membrane</keyword>
<proteinExistence type="predicted"/>
<organism evidence="2 3">
    <name type="scientific">Actinomadura yumaensis</name>
    <dbReference type="NCBI Taxonomy" id="111807"/>
    <lineage>
        <taxon>Bacteria</taxon>
        <taxon>Bacillati</taxon>
        <taxon>Actinomycetota</taxon>
        <taxon>Actinomycetes</taxon>
        <taxon>Streptosporangiales</taxon>
        <taxon>Thermomonosporaceae</taxon>
        <taxon>Actinomadura</taxon>
    </lineage>
</organism>
<keyword evidence="1" id="KW-0812">Transmembrane</keyword>
<keyword evidence="3" id="KW-1185">Reference proteome</keyword>
<dbReference type="InterPro" id="IPR047789">
    <property type="entry name" value="CU044_5270-like"/>
</dbReference>
<accession>A0ABW2D158</accession>
<gene>
    <name evidence="2" type="ORF">ACFQKB_43040</name>
</gene>
<evidence type="ECO:0000313" key="3">
    <source>
        <dbReference type="Proteomes" id="UP001596380"/>
    </source>
</evidence>
<dbReference type="NCBIfam" id="NF038083">
    <property type="entry name" value="CU044_5270_fam"/>
    <property type="match status" value="1"/>
</dbReference>
<comment type="caution">
    <text evidence="2">The sequence shown here is derived from an EMBL/GenBank/DDBJ whole genome shotgun (WGS) entry which is preliminary data.</text>
</comment>
<evidence type="ECO:0000313" key="2">
    <source>
        <dbReference type="EMBL" id="MFC6886599.1"/>
    </source>
</evidence>
<dbReference type="Proteomes" id="UP001596380">
    <property type="component" value="Unassembled WGS sequence"/>
</dbReference>
<dbReference type="RefSeq" id="WP_378064116.1">
    <property type="nucleotide sequence ID" value="NZ_JBHSXS010000056.1"/>
</dbReference>
<keyword evidence="1" id="KW-1133">Transmembrane helix</keyword>
<dbReference type="EMBL" id="JBHSXS010000056">
    <property type="protein sequence ID" value="MFC6886599.1"/>
    <property type="molecule type" value="Genomic_DNA"/>
</dbReference>
<name>A0ABW2D158_9ACTN</name>
<sequence length="335" mass="35393">MIDKTVRALKPAALDDVERGRVGPEHDERIAAIMASDRRARRRFALPSAGVRVAAVAGLAASIAVGATVLENLGGTDENGRRRSVLPGFPTGAAADAAQVLDRAARVAEARPAGTPREDQWTYLEERSTSTSRNAGARAAGDPLVTSTVVTWQRVDGSRWAVKDGEGRIAFQDPRGITPRTDYDAVAALPADPARLLAAARAQSAKAPVAGAGGGPATLSYLNTILRDSVPPPKIQAAVFRAMKLVPDAGLVSGAKDHAGRDAVAIGWTTPDGLLHEEVLFDPRTYAYLGERAVAAKDHTVGDDLGRTVSVRRGTVQRLEVRIRSGFVDRPGQRP</sequence>
<feature type="transmembrane region" description="Helical" evidence="1">
    <location>
        <begin position="49"/>
        <end position="70"/>
    </location>
</feature>
<reference evidence="3" key="1">
    <citation type="journal article" date="2019" name="Int. J. Syst. Evol. Microbiol.">
        <title>The Global Catalogue of Microorganisms (GCM) 10K type strain sequencing project: providing services to taxonomists for standard genome sequencing and annotation.</title>
        <authorList>
            <consortium name="The Broad Institute Genomics Platform"/>
            <consortium name="The Broad Institute Genome Sequencing Center for Infectious Disease"/>
            <person name="Wu L."/>
            <person name="Ma J."/>
        </authorList>
    </citation>
    <scope>NUCLEOTIDE SEQUENCE [LARGE SCALE GENOMIC DNA]</scope>
    <source>
        <strain evidence="3">JCM 3369</strain>
    </source>
</reference>
<protein>
    <submittedName>
        <fullName evidence="2">CU044_5270 family protein</fullName>
    </submittedName>
</protein>
<evidence type="ECO:0000256" key="1">
    <source>
        <dbReference type="SAM" id="Phobius"/>
    </source>
</evidence>